<proteinExistence type="predicted"/>
<dbReference type="OrthoDB" id="2307351at2759"/>
<evidence type="ECO:0000313" key="3">
    <source>
        <dbReference type="Proteomes" id="UP000789759"/>
    </source>
</evidence>
<protein>
    <submittedName>
        <fullName evidence="2">24505_t:CDS:1</fullName>
    </submittedName>
</protein>
<evidence type="ECO:0000256" key="1">
    <source>
        <dbReference type="SAM" id="MobiDB-lite"/>
    </source>
</evidence>
<feature type="region of interest" description="Disordered" evidence="1">
    <location>
        <begin position="21"/>
        <end position="46"/>
    </location>
</feature>
<dbReference type="Proteomes" id="UP000789759">
    <property type="component" value="Unassembled WGS sequence"/>
</dbReference>
<organism evidence="2 3">
    <name type="scientific">Cetraspora pellucida</name>
    <dbReference type="NCBI Taxonomy" id="1433469"/>
    <lineage>
        <taxon>Eukaryota</taxon>
        <taxon>Fungi</taxon>
        <taxon>Fungi incertae sedis</taxon>
        <taxon>Mucoromycota</taxon>
        <taxon>Glomeromycotina</taxon>
        <taxon>Glomeromycetes</taxon>
        <taxon>Diversisporales</taxon>
        <taxon>Gigasporaceae</taxon>
        <taxon>Cetraspora</taxon>
    </lineage>
</organism>
<dbReference type="EMBL" id="CAJVQA010021850">
    <property type="protein sequence ID" value="CAG8770919.1"/>
    <property type="molecule type" value="Genomic_DNA"/>
</dbReference>
<sequence length="294" mass="33530">MSSCFNPFLFKRLRLRNNSIEISKPKPPAAKPLLPPSFEEDDTNSTEKVSKMLAKAEERLEAQKYKEYVELLEQTVQLGSAKAAAKLALVHHTGLKSIVTQDYAIACAYYFNALKFLYIMPSNQWEMELLLSIIAGLSDIYRFSMNRTRDKEIWDSGVKAMEHIYQILQDPMSTKFLTHEDIQKGRAVRIHITYVLGLTYEFDKDYQKALDHFKKCKNCGGSGFATADKLVKKSQTKIKGLEPKVPRVKPICVNCGHEPENKNELWSLIVCPKCLCACCSSECLSQHRLSKHEN</sequence>
<reference evidence="2" key="1">
    <citation type="submission" date="2021-06" db="EMBL/GenBank/DDBJ databases">
        <authorList>
            <person name="Kallberg Y."/>
            <person name="Tangrot J."/>
            <person name="Rosling A."/>
        </authorList>
    </citation>
    <scope>NUCLEOTIDE SEQUENCE</scope>
    <source>
        <strain evidence="2">FL966</strain>
    </source>
</reference>
<evidence type="ECO:0000313" key="2">
    <source>
        <dbReference type="EMBL" id="CAG8770919.1"/>
    </source>
</evidence>
<dbReference type="InterPro" id="IPR011990">
    <property type="entry name" value="TPR-like_helical_dom_sf"/>
</dbReference>
<dbReference type="AlphaFoldDB" id="A0A9N9NZK6"/>
<accession>A0A9N9NZK6</accession>
<gene>
    <name evidence="2" type="ORF">CPELLU_LOCUS15872</name>
</gene>
<dbReference type="SUPFAM" id="SSF81901">
    <property type="entry name" value="HCP-like"/>
    <property type="match status" value="1"/>
</dbReference>
<name>A0A9N9NZK6_9GLOM</name>
<keyword evidence="3" id="KW-1185">Reference proteome</keyword>
<comment type="caution">
    <text evidence="2">The sequence shown here is derived from an EMBL/GenBank/DDBJ whole genome shotgun (WGS) entry which is preliminary data.</text>
</comment>
<feature type="compositionally biased region" description="Pro residues" evidence="1">
    <location>
        <begin position="25"/>
        <end position="35"/>
    </location>
</feature>
<dbReference type="Gene3D" id="1.25.40.10">
    <property type="entry name" value="Tetratricopeptide repeat domain"/>
    <property type="match status" value="1"/>
</dbReference>